<evidence type="ECO:0000256" key="5">
    <source>
        <dbReference type="ARBA" id="ARBA00022989"/>
    </source>
</evidence>
<feature type="binding site" evidence="7">
    <location>
        <position position="100"/>
    </location>
    <ligand>
        <name>Ca(2+)</name>
        <dbReference type="ChEBI" id="CHEBI:29108"/>
    </ligand>
</feature>
<feature type="binding site" evidence="8">
    <location>
        <position position="292"/>
    </location>
    <ligand>
        <name>Zn(2+)</name>
        <dbReference type="ChEBI" id="CHEBI:29105"/>
        <note>catalytic</note>
    </ligand>
</feature>
<dbReference type="InterPro" id="IPR008901">
    <property type="entry name" value="ACER"/>
</dbReference>
<sequence>MAAPQKQLGEVAFETRKHRSWRTFWRLGRHKKTRLWTQEPGPDSALPVSGNPACGGSSFVRTLWLLIADVMQLLIDGHLFWGQTHPILVKDYVITQYIAEFINTLSSLVFAAYGMWGLWQIRHKANAASRSIPYFGLIGVGICSTGYHMTLKYHTQMSDEFSMHLLTTPLLYRVMTYKTDAAYTRRVGIILSALFAIVITTHMVMDEFLLHATSFGLAVYLLAAGSLKIISKGTDESVKGIRRKLVMFGLLNFVIGYLAWLIDSFACLTLTRMRESVGLPWAFLFEFHGWWHVLTAIGGYTAVATLDAVTSDEAITSSTTSFAWPVPMAVSFFEGGEKAAKKG</sequence>
<gene>
    <name evidence="10" type="ORF">CMQ_5704</name>
</gene>
<evidence type="ECO:0000256" key="1">
    <source>
        <dbReference type="ARBA" id="ARBA00004141"/>
    </source>
</evidence>
<dbReference type="GO" id="GO:0046872">
    <property type="term" value="F:metal ion binding"/>
    <property type="evidence" value="ECO:0007669"/>
    <property type="project" value="UniProtKB-KW"/>
</dbReference>
<evidence type="ECO:0000256" key="3">
    <source>
        <dbReference type="ARBA" id="ARBA00022692"/>
    </source>
</evidence>
<feature type="transmembrane region" description="Helical" evidence="9">
    <location>
        <begin position="250"/>
        <end position="271"/>
    </location>
</feature>
<feature type="transmembrane region" description="Helical" evidence="9">
    <location>
        <begin position="188"/>
        <end position="205"/>
    </location>
</feature>
<dbReference type="GeneID" id="25979056"/>
<protein>
    <submittedName>
        <fullName evidence="10">Alkaline ceramidase family protein</fullName>
    </submittedName>
</protein>
<dbReference type="eggNOG" id="KOG2329">
    <property type="taxonomic scope" value="Eukaryota"/>
</dbReference>
<keyword evidence="4" id="KW-0378">Hydrolase</keyword>
<evidence type="ECO:0000256" key="4">
    <source>
        <dbReference type="ARBA" id="ARBA00022801"/>
    </source>
</evidence>
<evidence type="ECO:0000313" key="10">
    <source>
        <dbReference type="EMBL" id="EFW99283.1"/>
    </source>
</evidence>
<dbReference type="EMBL" id="GL629997">
    <property type="protein sequence ID" value="EFW99283.1"/>
    <property type="molecule type" value="Genomic_DNA"/>
</dbReference>
<dbReference type="Proteomes" id="UP000007796">
    <property type="component" value="Unassembled WGS sequence"/>
</dbReference>
<reference evidence="10 11" key="1">
    <citation type="journal article" date="2011" name="Proc. Natl. Acad. Sci. U.S.A.">
        <title>Genome and transcriptome analyses of the mountain pine beetle-fungal symbiont Grosmannia clavigera, a lodgepole pine pathogen.</title>
        <authorList>
            <person name="DiGuistini S."/>
            <person name="Wang Y."/>
            <person name="Liao N.Y."/>
            <person name="Taylor G."/>
            <person name="Tanguay P."/>
            <person name="Feau N."/>
            <person name="Henrissat B."/>
            <person name="Chan S.K."/>
            <person name="Hesse-Orce U."/>
            <person name="Alamouti S.M."/>
            <person name="Tsui C.K.M."/>
            <person name="Docking R.T."/>
            <person name="Levasseur A."/>
            <person name="Haridas S."/>
            <person name="Robertson G."/>
            <person name="Birol I."/>
            <person name="Holt R.A."/>
            <person name="Marra M.A."/>
            <person name="Hamelin R.C."/>
            <person name="Hirst M."/>
            <person name="Jones S.J.M."/>
            <person name="Bohlmann J."/>
            <person name="Breuil C."/>
        </authorList>
    </citation>
    <scope>NUCLEOTIDE SEQUENCE [LARGE SCALE GENOMIC DNA]</scope>
    <source>
        <strain evidence="11">kw1407 / UAMH 11150</strain>
    </source>
</reference>
<accession>F0XSU7</accession>
<evidence type="ECO:0000256" key="6">
    <source>
        <dbReference type="ARBA" id="ARBA00023136"/>
    </source>
</evidence>
<comment type="subcellular location">
    <subcellularLocation>
        <location evidence="1">Membrane</location>
        <topology evidence="1">Multi-pass membrane protein</topology>
    </subcellularLocation>
</comment>
<dbReference type="RefSeq" id="XP_014168766.1">
    <property type="nucleotide sequence ID" value="XM_014313291.1"/>
</dbReference>
<feature type="transmembrane region" description="Helical" evidence="9">
    <location>
        <begin position="211"/>
        <end position="230"/>
    </location>
</feature>
<dbReference type="HOGENOM" id="CLU_063293_1_0_1"/>
<keyword evidence="7" id="KW-0106">Calcium</keyword>
<keyword evidence="6 9" id="KW-0472">Membrane</keyword>
<dbReference type="PANTHER" id="PTHR46187:SF1">
    <property type="entry name" value="ALKALINE PHYTOCERAMIDASE"/>
    <property type="match status" value="1"/>
</dbReference>
<feature type="transmembrane region" description="Helical" evidence="9">
    <location>
        <begin position="291"/>
        <end position="309"/>
    </location>
</feature>
<evidence type="ECO:0000313" key="11">
    <source>
        <dbReference type="Proteomes" id="UP000007796"/>
    </source>
</evidence>
<dbReference type="GO" id="GO:0046513">
    <property type="term" value="P:ceramide biosynthetic process"/>
    <property type="evidence" value="ECO:0007669"/>
    <property type="project" value="TreeGrafter"/>
</dbReference>
<feature type="transmembrane region" description="Helical" evidence="9">
    <location>
        <begin position="101"/>
        <end position="119"/>
    </location>
</feature>
<dbReference type="InParanoid" id="F0XSU7"/>
<comment type="cofactor">
    <cofactor evidence="8">
        <name>Zn(2+)</name>
        <dbReference type="ChEBI" id="CHEBI:29105"/>
    </cofactor>
</comment>
<evidence type="ECO:0000256" key="8">
    <source>
        <dbReference type="PIRSR" id="PIRSR608901-2"/>
    </source>
</evidence>
<dbReference type="GO" id="GO:0005789">
    <property type="term" value="C:endoplasmic reticulum membrane"/>
    <property type="evidence" value="ECO:0007669"/>
    <property type="project" value="TreeGrafter"/>
</dbReference>
<evidence type="ECO:0000256" key="2">
    <source>
        <dbReference type="ARBA" id="ARBA00009780"/>
    </source>
</evidence>
<keyword evidence="5 9" id="KW-1133">Transmembrane helix</keyword>
<dbReference type="STRING" id="655863.F0XSU7"/>
<feature type="binding site" evidence="8">
    <location>
        <position position="288"/>
    </location>
    <ligand>
        <name>Zn(2+)</name>
        <dbReference type="ChEBI" id="CHEBI:29105"/>
        <note>catalytic</note>
    </ligand>
</feature>
<keyword evidence="7" id="KW-0479">Metal-binding</keyword>
<dbReference type="AlphaFoldDB" id="F0XSU7"/>
<proteinExistence type="inferred from homology"/>
<dbReference type="GO" id="GO:0046514">
    <property type="term" value="P:ceramide catabolic process"/>
    <property type="evidence" value="ECO:0007669"/>
    <property type="project" value="TreeGrafter"/>
</dbReference>
<organism evidence="11">
    <name type="scientific">Grosmannia clavigera (strain kw1407 / UAMH 11150)</name>
    <name type="common">Blue stain fungus</name>
    <name type="synonym">Graphiocladiella clavigera</name>
    <dbReference type="NCBI Taxonomy" id="655863"/>
    <lineage>
        <taxon>Eukaryota</taxon>
        <taxon>Fungi</taxon>
        <taxon>Dikarya</taxon>
        <taxon>Ascomycota</taxon>
        <taxon>Pezizomycotina</taxon>
        <taxon>Sordariomycetes</taxon>
        <taxon>Sordariomycetidae</taxon>
        <taxon>Ophiostomatales</taxon>
        <taxon>Ophiostomataceae</taxon>
        <taxon>Leptographium</taxon>
    </lineage>
</organism>
<dbReference type="Pfam" id="PF05875">
    <property type="entry name" value="Ceramidase"/>
    <property type="match status" value="1"/>
</dbReference>
<feature type="binding site" evidence="8">
    <location>
        <position position="148"/>
    </location>
    <ligand>
        <name>Zn(2+)</name>
        <dbReference type="ChEBI" id="CHEBI:29105"/>
        <note>catalytic</note>
    </ligand>
</feature>
<comment type="similarity">
    <text evidence="2">Belongs to the alkaline ceramidase family.</text>
</comment>
<evidence type="ECO:0000256" key="9">
    <source>
        <dbReference type="SAM" id="Phobius"/>
    </source>
</evidence>
<keyword evidence="11" id="KW-1185">Reference proteome</keyword>
<dbReference type="OrthoDB" id="187171at2759"/>
<name>F0XSU7_GROCL</name>
<feature type="transmembrane region" description="Helical" evidence="9">
    <location>
        <begin position="131"/>
        <end position="149"/>
    </location>
</feature>
<evidence type="ECO:0000256" key="7">
    <source>
        <dbReference type="PIRSR" id="PIRSR608901-1"/>
    </source>
</evidence>
<keyword evidence="8" id="KW-0862">Zinc</keyword>
<dbReference type="PANTHER" id="PTHR46187">
    <property type="entry name" value="ALKALINE CERAMIDASE 3"/>
    <property type="match status" value="1"/>
</dbReference>
<keyword evidence="3 9" id="KW-0812">Transmembrane</keyword>
<dbReference type="GO" id="GO:0016811">
    <property type="term" value="F:hydrolase activity, acting on carbon-nitrogen (but not peptide) bonds, in linear amides"/>
    <property type="evidence" value="ECO:0007669"/>
    <property type="project" value="InterPro"/>
</dbReference>